<proteinExistence type="predicted"/>
<reference evidence="3 4" key="1">
    <citation type="submission" date="2019-07" db="EMBL/GenBank/DDBJ databases">
        <title>Whole genome shotgun sequence of Microvirga aerophila NBRC 106136.</title>
        <authorList>
            <person name="Hosoyama A."/>
            <person name="Uohara A."/>
            <person name="Ohji S."/>
            <person name="Ichikawa N."/>
        </authorList>
    </citation>
    <scope>NUCLEOTIDE SEQUENCE [LARGE SCALE GENOMIC DNA]</scope>
    <source>
        <strain evidence="3 4">NBRC 106136</strain>
    </source>
</reference>
<dbReference type="InterPro" id="IPR036869">
    <property type="entry name" value="J_dom_sf"/>
</dbReference>
<feature type="domain" description="J" evidence="2">
    <location>
        <begin position="151"/>
        <end position="208"/>
    </location>
</feature>
<accession>A0A512BKU5</accession>
<dbReference type="SUPFAM" id="SSF46565">
    <property type="entry name" value="Chaperone J-domain"/>
    <property type="match status" value="1"/>
</dbReference>
<evidence type="ECO:0000313" key="3">
    <source>
        <dbReference type="EMBL" id="GEO12580.1"/>
    </source>
</evidence>
<gene>
    <name evidence="3" type="ORF">MAE02_02760</name>
</gene>
<evidence type="ECO:0000313" key="4">
    <source>
        <dbReference type="Proteomes" id="UP000321085"/>
    </source>
</evidence>
<organism evidence="3 4">
    <name type="scientific">Microvirga aerophila</name>
    <dbReference type="NCBI Taxonomy" id="670291"/>
    <lineage>
        <taxon>Bacteria</taxon>
        <taxon>Pseudomonadati</taxon>
        <taxon>Pseudomonadota</taxon>
        <taxon>Alphaproteobacteria</taxon>
        <taxon>Hyphomicrobiales</taxon>
        <taxon>Methylobacteriaceae</taxon>
        <taxon>Microvirga</taxon>
    </lineage>
</organism>
<comment type="caution">
    <text evidence="3">The sequence shown here is derived from an EMBL/GenBank/DDBJ whole genome shotgun (WGS) entry which is preliminary data.</text>
</comment>
<dbReference type="InterPro" id="IPR001623">
    <property type="entry name" value="DnaJ_domain"/>
</dbReference>
<dbReference type="Proteomes" id="UP000321085">
    <property type="component" value="Unassembled WGS sequence"/>
</dbReference>
<name>A0A512BKU5_9HYPH</name>
<dbReference type="PRINTS" id="PR00625">
    <property type="entry name" value="JDOMAIN"/>
</dbReference>
<sequence length="209" mass="23346">MDLNSPLFDRIRIKPSCDEPRDAKGPACEHPSCKAEGQYRAPKGRDNEGQYWRFCLEHVREYNASYNYFAGMSDNAVAAYQKDAIIGHRPTWAMGVNSSAKAGSADAAPETREWAYSDPLGILRGEDFTQGRQRRAQAEPKQPRYTGAVRRALDVLGLDETAEKAAIKAQYKALVKQFHPDANGGDRSFEERLRDIIKAHDILKTAGLC</sequence>
<dbReference type="OrthoDB" id="9786294at2"/>
<dbReference type="CDD" id="cd06257">
    <property type="entry name" value="DnaJ"/>
    <property type="match status" value="1"/>
</dbReference>
<dbReference type="Pfam" id="PF00226">
    <property type="entry name" value="DnaJ"/>
    <property type="match status" value="1"/>
</dbReference>
<dbReference type="PROSITE" id="PS50076">
    <property type="entry name" value="DNAJ_2"/>
    <property type="match status" value="1"/>
</dbReference>
<evidence type="ECO:0000259" key="2">
    <source>
        <dbReference type="PROSITE" id="PS50076"/>
    </source>
</evidence>
<dbReference type="RefSeq" id="WP_114184488.1">
    <property type="nucleotide sequence ID" value="NZ_BJYU01000002.1"/>
</dbReference>
<dbReference type="SMART" id="SM00271">
    <property type="entry name" value="DnaJ"/>
    <property type="match status" value="1"/>
</dbReference>
<protein>
    <submittedName>
        <fullName evidence="3">Molecular chaperone DnaJ</fullName>
    </submittedName>
</protein>
<evidence type="ECO:0000256" key="1">
    <source>
        <dbReference type="SAM" id="MobiDB-lite"/>
    </source>
</evidence>
<dbReference type="EMBL" id="BJYU01000002">
    <property type="protein sequence ID" value="GEO12580.1"/>
    <property type="molecule type" value="Genomic_DNA"/>
</dbReference>
<dbReference type="Gene3D" id="1.10.287.110">
    <property type="entry name" value="DnaJ domain"/>
    <property type="match status" value="1"/>
</dbReference>
<feature type="region of interest" description="Disordered" evidence="1">
    <location>
        <begin position="16"/>
        <end position="43"/>
    </location>
</feature>
<keyword evidence="4" id="KW-1185">Reference proteome</keyword>
<dbReference type="AlphaFoldDB" id="A0A512BKU5"/>